<organism evidence="1">
    <name type="scientific">uncultured Dysgonomonas sp</name>
    <dbReference type="NCBI Taxonomy" id="206096"/>
    <lineage>
        <taxon>Bacteria</taxon>
        <taxon>Pseudomonadati</taxon>
        <taxon>Bacteroidota</taxon>
        <taxon>Bacteroidia</taxon>
        <taxon>Bacteroidales</taxon>
        <taxon>Dysgonomonadaceae</taxon>
        <taxon>Dysgonomonas</taxon>
        <taxon>environmental samples</taxon>
    </lineage>
</organism>
<evidence type="ECO:0000313" key="1">
    <source>
        <dbReference type="EMBL" id="SBW06623.1"/>
    </source>
</evidence>
<accession>A0A212K4I2</accession>
<name>A0A212K4I2_9BACT</name>
<protein>
    <submittedName>
        <fullName evidence="1">Uncharacterized protein</fullName>
    </submittedName>
</protein>
<gene>
    <name evidence="1" type="ORF">KL86DYS1_31424</name>
</gene>
<dbReference type="AlphaFoldDB" id="A0A212K4I2"/>
<sequence>MNVDKMSINIVFSGLKIEVGAGAVLKYNKARYSKLYWTISNEAIDNNIKVKNEIYFFFKKYFGIKTNKLKYPTAQ</sequence>
<dbReference type="EMBL" id="FLUM01000003">
    <property type="protein sequence ID" value="SBW06623.1"/>
    <property type="molecule type" value="Genomic_DNA"/>
</dbReference>
<reference evidence="1" key="1">
    <citation type="submission" date="2016-04" db="EMBL/GenBank/DDBJ databases">
        <authorList>
            <person name="Evans L.H."/>
            <person name="Alamgir A."/>
            <person name="Owens N."/>
            <person name="Weber N.D."/>
            <person name="Virtaneva K."/>
            <person name="Barbian K."/>
            <person name="Babar A."/>
            <person name="Rosenke K."/>
        </authorList>
    </citation>
    <scope>NUCLEOTIDE SEQUENCE</scope>
    <source>
        <strain evidence="1">86-1</strain>
    </source>
</reference>
<proteinExistence type="predicted"/>